<dbReference type="PANTHER" id="PTHR20956:SF12">
    <property type="entry name" value="FLYWCH-TYPE DOMAIN-CONTAINING PROTEIN"/>
    <property type="match status" value="1"/>
</dbReference>
<dbReference type="Gene3D" id="2.20.25.240">
    <property type="match status" value="1"/>
</dbReference>
<name>A0A3M6T4L0_POCDA</name>
<evidence type="ECO:0000256" key="2">
    <source>
        <dbReference type="ARBA" id="ARBA00022771"/>
    </source>
</evidence>
<sequence>MDIDPQPAPSVTYEMVGEGSKRRFKKLIDSIGYSYTFKEKTKTTNYWQCSVRPKGNPCRATAKEQDGSFIPGRNTHSHQPKPGALLAAKIVTCVKQKALDNVFKPATAIVEEVLMEELTTEPIAALPNPIILLSSRPKDPTDLEFELNEECLPENFLRADVRADSKRHLVFATDGQLQQLVRAKTWYPGPVNAFVRSGAHMKQVPLAFVLMSGKRKKDYKKVLKAIKELLPSDPVVYRCVVDFELAIWSAVRSVLADVEVMGCVPLDSSCVYIYVQELGLTVAYDKGDGTHRFIRSLMALPFLPAQEIEAQFDCIHQNCPPGPLEDLVNNIHGTYPLECWSIYGQPIRTNNDLEGYHNALNRRAGGRQNLPLSFFTGKLDSV</sequence>
<dbReference type="EMBL" id="RCHS01004340">
    <property type="protein sequence ID" value="RMX35780.1"/>
    <property type="molecule type" value="Genomic_DNA"/>
</dbReference>
<gene>
    <name evidence="5" type="ORF">pdam_00021759</name>
</gene>
<evidence type="ECO:0000259" key="4">
    <source>
        <dbReference type="Pfam" id="PF04500"/>
    </source>
</evidence>
<reference evidence="5 6" key="1">
    <citation type="journal article" date="2018" name="Sci. Rep.">
        <title>Comparative analysis of the Pocillopora damicornis genome highlights role of immune system in coral evolution.</title>
        <authorList>
            <person name="Cunning R."/>
            <person name="Bay R.A."/>
            <person name="Gillette P."/>
            <person name="Baker A.C."/>
            <person name="Traylor-Knowles N."/>
        </authorList>
    </citation>
    <scope>NUCLEOTIDE SEQUENCE [LARGE SCALE GENOMIC DNA]</scope>
    <source>
        <strain evidence="5">RSMAS</strain>
        <tissue evidence="5">Whole animal</tissue>
    </source>
</reference>
<dbReference type="AlphaFoldDB" id="A0A3M6T4L0"/>
<proteinExistence type="predicted"/>
<dbReference type="GO" id="GO:0008270">
    <property type="term" value="F:zinc ion binding"/>
    <property type="evidence" value="ECO:0007669"/>
    <property type="project" value="UniProtKB-KW"/>
</dbReference>
<dbReference type="Pfam" id="PF04500">
    <property type="entry name" value="FLYWCH"/>
    <property type="match status" value="1"/>
</dbReference>
<keyword evidence="1" id="KW-0479">Metal-binding</keyword>
<keyword evidence="2" id="KW-0863">Zinc-finger</keyword>
<dbReference type="OrthoDB" id="5987313at2759"/>
<feature type="domain" description="FLYWCH-type" evidence="4">
    <location>
        <begin position="31"/>
        <end position="78"/>
    </location>
</feature>
<keyword evidence="3" id="KW-0862">Zinc</keyword>
<protein>
    <recommendedName>
        <fullName evidence="4">FLYWCH-type domain-containing protein</fullName>
    </recommendedName>
</protein>
<evidence type="ECO:0000313" key="6">
    <source>
        <dbReference type="Proteomes" id="UP000275408"/>
    </source>
</evidence>
<evidence type="ECO:0000256" key="1">
    <source>
        <dbReference type="ARBA" id="ARBA00022723"/>
    </source>
</evidence>
<evidence type="ECO:0000313" key="5">
    <source>
        <dbReference type="EMBL" id="RMX35780.1"/>
    </source>
</evidence>
<dbReference type="PANTHER" id="PTHR20956">
    <property type="entry name" value="HEH2P"/>
    <property type="match status" value="1"/>
</dbReference>
<organism evidence="5 6">
    <name type="scientific">Pocillopora damicornis</name>
    <name type="common">Cauliflower coral</name>
    <name type="synonym">Millepora damicornis</name>
    <dbReference type="NCBI Taxonomy" id="46731"/>
    <lineage>
        <taxon>Eukaryota</taxon>
        <taxon>Metazoa</taxon>
        <taxon>Cnidaria</taxon>
        <taxon>Anthozoa</taxon>
        <taxon>Hexacorallia</taxon>
        <taxon>Scleractinia</taxon>
        <taxon>Astrocoeniina</taxon>
        <taxon>Pocilloporidae</taxon>
        <taxon>Pocillopora</taxon>
    </lineage>
</organism>
<dbReference type="Proteomes" id="UP000275408">
    <property type="component" value="Unassembled WGS sequence"/>
</dbReference>
<comment type="caution">
    <text evidence="5">The sequence shown here is derived from an EMBL/GenBank/DDBJ whole genome shotgun (WGS) entry which is preliminary data.</text>
</comment>
<feature type="non-terminal residue" evidence="5">
    <location>
        <position position="382"/>
    </location>
</feature>
<accession>A0A3M6T4L0</accession>
<keyword evidence="6" id="KW-1185">Reference proteome</keyword>
<evidence type="ECO:0000256" key="3">
    <source>
        <dbReference type="ARBA" id="ARBA00022833"/>
    </source>
</evidence>
<dbReference type="InterPro" id="IPR007588">
    <property type="entry name" value="Znf_FLYWCH"/>
</dbReference>